<dbReference type="OrthoDB" id="272392at2759"/>
<dbReference type="GeneID" id="19199370"/>
<dbReference type="Pfam" id="PF22536">
    <property type="entry name" value="WHD_POLR3C"/>
    <property type="match status" value="1"/>
</dbReference>
<comment type="function">
    <text evidence="8 9">DNA-dependent RNA polymerase catalyzes the transcription of DNA into RNA using the four ribonucleoside triphosphates as substrates. Specific core component of RNA polymerase III which synthesizes small RNAs, such as 5S rRNA and tRNAs.</text>
</comment>
<keyword evidence="7 9" id="KW-0539">Nucleus</keyword>
<evidence type="ECO:0000256" key="7">
    <source>
        <dbReference type="ARBA" id="ARBA00023242"/>
    </source>
</evidence>
<evidence type="ECO:0000313" key="14">
    <source>
        <dbReference type="EMBL" id="EIW85372.1"/>
    </source>
</evidence>
<dbReference type="GO" id="GO:0003697">
    <property type="term" value="F:single-stranded DNA binding"/>
    <property type="evidence" value="ECO:0007669"/>
    <property type="project" value="UniProtKB-UniRule"/>
</dbReference>
<dbReference type="PANTHER" id="PTHR12949:SF0">
    <property type="entry name" value="DNA-DIRECTED RNA POLYMERASE III SUBUNIT RPC3"/>
    <property type="match status" value="1"/>
</dbReference>
<dbReference type="Pfam" id="PF08221">
    <property type="entry name" value="HTH_9"/>
    <property type="match status" value="1"/>
</dbReference>
<evidence type="ECO:0000256" key="6">
    <source>
        <dbReference type="ARBA" id="ARBA00023163"/>
    </source>
</evidence>
<comment type="subcellular location">
    <subcellularLocation>
        <location evidence="1 9">Nucleus</location>
    </subcellularLocation>
</comment>
<dbReference type="InterPro" id="IPR013197">
    <property type="entry name" value="RNA_pol_III_RPC82-rel_HTH"/>
</dbReference>
<keyword evidence="10" id="KW-0175">Coiled coil</keyword>
<protein>
    <recommendedName>
        <fullName evidence="4 9">DNA-directed RNA polymerase III subunit RPC3</fullName>
        <shortName evidence="9">RNA polymerase III subunit C3</shortName>
    </recommendedName>
</protein>
<accession>A0A5M3N1V0</accession>
<evidence type="ECO:0000259" key="11">
    <source>
        <dbReference type="Pfam" id="PF05645"/>
    </source>
</evidence>
<dbReference type="InterPro" id="IPR036390">
    <property type="entry name" value="WH_DNA-bd_sf"/>
</dbReference>
<keyword evidence="5 9" id="KW-0240">DNA-directed RNA polymerase</keyword>
<dbReference type="Gene3D" id="1.10.10.10">
    <property type="entry name" value="Winged helix-like DNA-binding domain superfamily/Winged helix DNA-binding domain"/>
    <property type="match status" value="4"/>
</dbReference>
<feature type="coiled-coil region" evidence="10">
    <location>
        <begin position="185"/>
        <end position="212"/>
    </location>
</feature>
<dbReference type="PANTHER" id="PTHR12949">
    <property type="entry name" value="RNA POLYMERASE III DNA DIRECTED -RELATED"/>
    <property type="match status" value="1"/>
</dbReference>
<gene>
    <name evidence="14" type="ORF">CONPUDRAFT_118168</name>
</gene>
<dbReference type="InterPro" id="IPR055207">
    <property type="entry name" value="POLR3C_WHD"/>
</dbReference>
<evidence type="ECO:0000256" key="1">
    <source>
        <dbReference type="ARBA" id="ARBA00004123"/>
    </source>
</evidence>
<sequence>MADAETAKLCVQIIDSHFGPLTASLVSTLLARGRLSLPQLIRFTDPSPKPRSVHAAVLSLIQHNLLWHSVDDAGGQEMLEVNTFECFMRLRFGRFVALADDLFGSAGTEIVQLVLDHGKVRPPDIISQLSQGDKKNTSAYKQTLHKLVDRSYLKPSTVLSHQSPHDKLIAYDAEERRRIAGFPTAKQLREARETAEARLKREEEEAERVGFKRKAKDNITQRSSKRKAVDEDALDDDVYFRVNYDKFNIHIRNQLIETLVRERFNESAACVVHATLKSTELKQKSMTDVRSDPTSTASIAMHIPDDAPLSAGLASSSKKSNPASLAKEFLTLMSSSANPSAASFVSMGENKVYVEFETISRRMKRHVLEEVTREKHKDEGVRILRLLLDVGKMDEKQIAKVAMLPSKDLRPLLSALSSDFIISTQEVPRSADRNPTRTFYLWYVDLNRAYTSILRSLYKTLFNIGLRRSAEAREPNVAAVLVKRERTDVAADEVNLLTRLEREILNSWEARRERLTILEARVEEAVFILRDLVCSEES</sequence>
<dbReference type="InterPro" id="IPR008806">
    <property type="entry name" value="RNA_pol_III_Rpc82_C"/>
</dbReference>
<keyword evidence="6 9" id="KW-0804">Transcription</keyword>
<feature type="domain" description="DNA-directed RNA polymerase III subunit RPC3 winged-helix" evidence="13">
    <location>
        <begin position="368"/>
        <end position="444"/>
    </location>
</feature>
<keyword evidence="15" id="KW-1185">Reference proteome</keyword>
<evidence type="ECO:0000256" key="8">
    <source>
        <dbReference type="ARBA" id="ARBA00025127"/>
    </source>
</evidence>
<evidence type="ECO:0000313" key="15">
    <source>
        <dbReference type="Proteomes" id="UP000053558"/>
    </source>
</evidence>
<dbReference type="OMA" id="GQYVVHM"/>
<evidence type="ECO:0000256" key="5">
    <source>
        <dbReference type="ARBA" id="ARBA00022478"/>
    </source>
</evidence>
<evidence type="ECO:0000256" key="3">
    <source>
        <dbReference type="ARBA" id="ARBA00011206"/>
    </source>
</evidence>
<evidence type="ECO:0000259" key="13">
    <source>
        <dbReference type="Pfam" id="PF22536"/>
    </source>
</evidence>
<dbReference type="InterPro" id="IPR036388">
    <property type="entry name" value="WH-like_DNA-bd_sf"/>
</dbReference>
<dbReference type="AlphaFoldDB" id="A0A5M3N1V0"/>
<dbReference type="Proteomes" id="UP000053558">
    <property type="component" value="Unassembled WGS sequence"/>
</dbReference>
<evidence type="ECO:0000256" key="9">
    <source>
        <dbReference type="RuleBase" id="RU367076"/>
    </source>
</evidence>
<dbReference type="InterPro" id="IPR039748">
    <property type="entry name" value="RPC3"/>
</dbReference>
<dbReference type="GO" id="GO:0006351">
    <property type="term" value="P:DNA-templated transcription"/>
    <property type="evidence" value="ECO:0007669"/>
    <property type="project" value="InterPro"/>
</dbReference>
<dbReference type="GO" id="GO:0005666">
    <property type="term" value="C:RNA polymerase III complex"/>
    <property type="evidence" value="ECO:0007669"/>
    <property type="project" value="UniProtKB-UniRule"/>
</dbReference>
<evidence type="ECO:0000256" key="10">
    <source>
        <dbReference type="SAM" id="Coils"/>
    </source>
</evidence>
<evidence type="ECO:0000256" key="2">
    <source>
        <dbReference type="ARBA" id="ARBA00006835"/>
    </source>
</evidence>
<dbReference type="EMBL" id="JH711574">
    <property type="protein sequence ID" value="EIW85372.1"/>
    <property type="molecule type" value="Genomic_DNA"/>
</dbReference>
<dbReference type="KEGG" id="cput:CONPUDRAFT_118168"/>
<feature type="domain" description="RNA polymerase III Rpc82 C -terminal" evidence="11">
    <location>
        <begin position="143"/>
        <end position="324"/>
    </location>
</feature>
<dbReference type="SUPFAM" id="SSF46785">
    <property type="entry name" value="Winged helix' DNA-binding domain"/>
    <property type="match status" value="1"/>
</dbReference>
<reference evidence="15" key="1">
    <citation type="journal article" date="2012" name="Science">
        <title>The Paleozoic origin of enzymatic lignin decomposition reconstructed from 31 fungal genomes.</title>
        <authorList>
            <person name="Floudas D."/>
            <person name="Binder M."/>
            <person name="Riley R."/>
            <person name="Barry K."/>
            <person name="Blanchette R.A."/>
            <person name="Henrissat B."/>
            <person name="Martinez A.T."/>
            <person name="Otillar R."/>
            <person name="Spatafora J.W."/>
            <person name="Yadav J.S."/>
            <person name="Aerts A."/>
            <person name="Benoit I."/>
            <person name="Boyd A."/>
            <person name="Carlson A."/>
            <person name="Copeland A."/>
            <person name="Coutinho P.M."/>
            <person name="de Vries R.P."/>
            <person name="Ferreira P."/>
            <person name="Findley K."/>
            <person name="Foster B."/>
            <person name="Gaskell J."/>
            <person name="Glotzer D."/>
            <person name="Gorecki P."/>
            <person name="Heitman J."/>
            <person name="Hesse C."/>
            <person name="Hori C."/>
            <person name="Igarashi K."/>
            <person name="Jurgens J.A."/>
            <person name="Kallen N."/>
            <person name="Kersten P."/>
            <person name="Kohler A."/>
            <person name="Kuees U."/>
            <person name="Kumar T.K.A."/>
            <person name="Kuo A."/>
            <person name="LaButti K."/>
            <person name="Larrondo L.F."/>
            <person name="Lindquist E."/>
            <person name="Ling A."/>
            <person name="Lombard V."/>
            <person name="Lucas S."/>
            <person name="Lundell T."/>
            <person name="Martin R."/>
            <person name="McLaughlin D.J."/>
            <person name="Morgenstern I."/>
            <person name="Morin E."/>
            <person name="Murat C."/>
            <person name="Nagy L.G."/>
            <person name="Nolan M."/>
            <person name="Ohm R.A."/>
            <person name="Patyshakuliyeva A."/>
            <person name="Rokas A."/>
            <person name="Ruiz-Duenas F.J."/>
            <person name="Sabat G."/>
            <person name="Salamov A."/>
            <person name="Samejima M."/>
            <person name="Schmutz J."/>
            <person name="Slot J.C."/>
            <person name="St John F."/>
            <person name="Stenlid J."/>
            <person name="Sun H."/>
            <person name="Sun S."/>
            <person name="Syed K."/>
            <person name="Tsang A."/>
            <person name="Wiebenga A."/>
            <person name="Young D."/>
            <person name="Pisabarro A."/>
            <person name="Eastwood D.C."/>
            <person name="Martin F."/>
            <person name="Cullen D."/>
            <person name="Grigoriev I.V."/>
            <person name="Hibbett D.S."/>
        </authorList>
    </citation>
    <scope>NUCLEOTIDE SEQUENCE [LARGE SCALE GENOMIC DNA]</scope>
    <source>
        <strain evidence="15">RWD-64-598 SS2</strain>
    </source>
</reference>
<name>A0A5M3N1V0_CONPW</name>
<proteinExistence type="inferred from homology"/>
<dbReference type="RefSeq" id="XP_007764876.1">
    <property type="nucleotide sequence ID" value="XM_007766686.1"/>
</dbReference>
<organism evidence="14 15">
    <name type="scientific">Coniophora puteana (strain RWD-64-598)</name>
    <name type="common">Brown rot fungus</name>
    <dbReference type="NCBI Taxonomy" id="741705"/>
    <lineage>
        <taxon>Eukaryota</taxon>
        <taxon>Fungi</taxon>
        <taxon>Dikarya</taxon>
        <taxon>Basidiomycota</taxon>
        <taxon>Agaricomycotina</taxon>
        <taxon>Agaricomycetes</taxon>
        <taxon>Agaricomycetidae</taxon>
        <taxon>Boletales</taxon>
        <taxon>Coniophorineae</taxon>
        <taxon>Coniophoraceae</taxon>
        <taxon>Coniophora</taxon>
    </lineage>
</organism>
<comment type="caution">
    <text evidence="14">The sequence shown here is derived from an EMBL/GenBank/DDBJ whole genome shotgun (WGS) entry which is preliminary data.</text>
</comment>
<feature type="domain" description="RNA polymerase III subunit RPC82-related helix-turn-helix" evidence="12">
    <location>
        <begin position="8"/>
        <end position="65"/>
    </location>
</feature>
<evidence type="ECO:0000259" key="12">
    <source>
        <dbReference type="Pfam" id="PF08221"/>
    </source>
</evidence>
<comment type="similarity">
    <text evidence="2 9">Belongs to the RNA polymerase beta chain family.</text>
</comment>
<evidence type="ECO:0000256" key="4">
    <source>
        <dbReference type="ARBA" id="ARBA00016689"/>
    </source>
</evidence>
<comment type="subunit">
    <text evidence="3 9">Component of the RNA polymerase III (Pol III) complex consisting of 17 subunits.</text>
</comment>
<dbReference type="Pfam" id="PF05645">
    <property type="entry name" value="RNA_pol_Rpc82"/>
    <property type="match status" value="1"/>
</dbReference>